<keyword evidence="2" id="KW-1185">Reference proteome</keyword>
<evidence type="ECO:0000313" key="2">
    <source>
        <dbReference type="Proteomes" id="UP000183988"/>
    </source>
</evidence>
<proteinExistence type="predicted"/>
<reference evidence="1 2" key="1">
    <citation type="submission" date="2016-11" db="EMBL/GenBank/DDBJ databases">
        <authorList>
            <person name="Jaros S."/>
            <person name="Januszkiewicz K."/>
            <person name="Wedrychowicz H."/>
        </authorList>
    </citation>
    <scope>NUCLEOTIDE SEQUENCE [LARGE SCALE GENOMIC DNA]</scope>
    <source>
        <strain evidence="1 2">IBRC-M 10683</strain>
    </source>
</reference>
<dbReference type="AlphaFoldDB" id="A0A1M5MXP9"/>
<name>A0A1M5MXP9_9BACI</name>
<gene>
    <name evidence="1" type="ORF">SAMN05216225_106713</name>
</gene>
<sequence length="66" mass="7968">MVSEERVHRGGEQIKVKVERIPRVVERIKVEMERISLVYDRIWVREERNLRGAIEYDGERSESQGW</sequence>
<organism evidence="1 2">
    <name type="scientific">Ornithinibacillus halophilus</name>
    <dbReference type="NCBI Taxonomy" id="930117"/>
    <lineage>
        <taxon>Bacteria</taxon>
        <taxon>Bacillati</taxon>
        <taxon>Bacillota</taxon>
        <taxon>Bacilli</taxon>
        <taxon>Bacillales</taxon>
        <taxon>Bacillaceae</taxon>
        <taxon>Ornithinibacillus</taxon>
    </lineage>
</organism>
<evidence type="ECO:0000313" key="1">
    <source>
        <dbReference type="EMBL" id="SHG81995.1"/>
    </source>
</evidence>
<accession>A0A1M5MXP9</accession>
<protein>
    <submittedName>
        <fullName evidence="1">Uncharacterized protein</fullName>
    </submittedName>
</protein>
<dbReference type="EMBL" id="FQVW01000067">
    <property type="protein sequence ID" value="SHG81995.1"/>
    <property type="molecule type" value="Genomic_DNA"/>
</dbReference>
<dbReference type="Proteomes" id="UP000183988">
    <property type="component" value="Unassembled WGS sequence"/>
</dbReference>